<keyword evidence="2" id="KW-1185">Reference proteome</keyword>
<accession>A0ABP8FWY9</accession>
<evidence type="ECO:0000313" key="1">
    <source>
        <dbReference type="EMBL" id="GAA4312680.1"/>
    </source>
</evidence>
<dbReference type="EMBL" id="BAABFT010000002">
    <property type="protein sequence ID" value="GAA4312680.1"/>
    <property type="molecule type" value="Genomic_DNA"/>
</dbReference>
<dbReference type="Proteomes" id="UP001500582">
    <property type="component" value="Unassembled WGS sequence"/>
</dbReference>
<name>A0ABP8FWY9_9SPHI</name>
<dbReference type="Gene3D" id="2.40.70.10">
    <property type="entry name" value="Acid Proteases"/>
    <property type="match status" value="1"/>
</dbReference>
<comment type="caution">
    <text evidence="1">The sequence shown here is derived from an EMBL/GenBank/DDBJ whole genome shotgun (WGS) entry which is preliminary data.</text>
</comment>
<evidence type="ECO:0008006" key="3">
    <source>
        <dbReference type="Google" id="ProtNLM"/>
    </source>
</evidence>
<sequence length="317" mass="35737">MPRFKLSFGLIILLTCYSVFPVKAQVFEKTPELHGDIVVFPITLINAYPFISATVNGVTGKFMFDTGFGTSITINDNFVNLPDKRMKGTGVVASGQSFKTSINDTIREIRFTNGITYRNLEKINSGNYGFLQKHIAPDFLGYIGHQFFKDYLFKLDYLHRKVTFYKNSPERSISKDFLANEKVLAVIDFEIRKLANHPLVKIKIDGIAILGAFDTGQNGLLQLDLPSAKALKSRGSVMYSGTDSGGDTLLSVKNIIIEGKFKTALKGVELADLDDTQVVRRELGITEPNLLDIGYRFFSQYKTVWDYDKQKIYILEY</sequence>
<dbReference type="InterPro" id="IPR021109">
    <property type="entry name" value="Peptidase_aspartic_dom_sf"/>
</dbReference>
<protein>
    <recommendedName>
        <fullName evidence="3">Aspartyl protease</fullName>
    </recommendedName>
</protein>
<proteinExistence type="predicted"/>
<gene>
    <name evidence="1" type="ORF">GCM10023149_08140</name>
</gene>
<reference evidence="2" key="1">
    <citation type="journal article" date="2019" name="Int. J. Syst. Evol. Microbiol.">
        <title>The Global Catalogue of Microorganisms (GCM) 10K type strain sequencing project: providing services to taxonomists for standard genome sequencing and annotation.</title>
        <authorList>
            <consortium name="The Broad Institute Genomics Platform"/>
            <consortium name="The Broad Institute Genome Sequencing Center for Infectious Disease"/>
            <person name="Wu L."/>
            <person name="Ma J."/>
        </authorList>
    </citation>
    <scope>NUCLEOTIDE SEQUENCE [LARGE SCALE GENOMIC DNA]</scope>
    <source>
        <strain evidence="2">JCM 17705</strain>
    </source>
</reference>
<dbReference type="RefSeq" id="WP_345209723.1">
    <property type="nucleotide sequence ID" value="NZ_BAABFT010000002.1"/>
</dbReference>
<evidence type="ECO:0000313" key="2">
    <source>
        <dbReference type="Proteomes" id="UP001500582"/>
    </source>
</evidence>
<organism evidence="1 2">
    <name type="scientific">Mucilaginibacter gynuensis</name>
    <dbReference type="NCBI Taxonomy" id="1302236"/>
    <lineage>
        <taxon>Bacteria</taxon>
        <taxon>Pseudomonadati</taxon>
        <taxon>Bacteroidota</taxon>
        <taxon>Sphingobacteriia</taxon>
        <taxon>Sphingobacteriales</taxon>
        <taxon>Sphingobacteriaceae</taxon>
        <taxon>Mucilaginibacter</taxon>
    </lineage>
</organism>